<gene>
    <name evidence="7" type="ORF">FGG15_10510</name>
</gene>
<dbReference type="RefSeq" id="WP_138836006.1">
    <property type="nucleotide sequence ID" value="NZ_VCNI01000002.1"/>
</dbReference>
<dbReference type="Pfam" id="PF24606">
    <property type="entry name" value="CEMIP_beta-hel"/>
    <property type="match status" value="1"/>
</dbReference>
<keyword evidence="4" id="KW-0325">Glycoprotein</keyword>
<evidence type="ECO:0000256" key="2">
    <source>
        <dbReference type="ARBA" id="ARBA00022475"/>
    </source>
</evidence>
<keyword evidence="3 5" id="KW-0732">Signal</keyword>
<dbReference type="PANTHER" id="PTHR46769">
    <property type="entry name" value="POLYCYSTIC KIDNEY AND HEPATIC DISEASE 1 (AUTOSOMAL RECESSIVE)-LIKE 1"/>
    <property type="match status" value="1"/>
</dbReference>
<reference evidence="7 8" key="1">
    <citation type="submission" date="2019-05" db="EMBL/GenBank/DDBJ databases">
        <title>Flagellimonas sp. AsT0115, sp. nov., isolated from a marine red algae, Asparagopsis taxiformis.</title>
        <authorList>
            <person name="Kim J."/>
            <person name="Jeong S.E."/>
            <person name="Jeon C.O."/>
        </authorList>
    </citation>
    <scope>NUCLEOTIDE SEQUENCE [LARGE SCALE GENOMIC DNA]</scope>
    <source>
        <strain evidence="7 8">AsT0115</strain>
    </source>
</reference>
<dbReference type="PROSITE" id="PS51484">
    <property type="entry name" value="G8"/>
    <property type="match status" value="1"/>
</dbReference>
<comment type="subcellular location">
    <subcellularLocation>
        <location evidence="1">Cell membrane</location>
    </subcellularLocation>
</comment>
<protein>
    <submittedName>
        <fullName evidence="7">T9SS type A sorting domain-containing protein</fullName>
    </submittedName>
</protein>
<dbReference type="PANTHER" id="PTHR46769:SF2">
    <property type="entry name" value="FIBROCYSTIN-L ISOFORM 2 PRECURSOR-RELATED"/>
    <property type="match status" value="1"/>
</dbReference>
<feature type="chain" id="PRO_5045109895" evidence="5">
    <location>
        <begin position="29"/>
        <end position="1109"/>
    </location>
</feature>
<evidence type="ECO:0000256" key="5">
    <source>
        <dbReference type="SAM" id="SignalP"/>
    </source>
</evidence>
<feature type="signal peptide" evidence="5">
    <location>
        <begin position="1"/>
        <end position="28"/>
    </location>
</feature>
<evidence type="ECO:0000259" key="6">
    <source>
        <dbReference type="PROSITE" id="PS51484"/>
    </source>
</evidence>
<dbReference type="InterPro" id="IPR019316">
    <property type="entry name" value="G8_domain"/>
</dbReference>
<dbReference type="InterPro" id="IPR011050">
    <property type="entry name" value="Pectin_lyase_fold/virulence"/>
</dbReference>
<dbReference type="EMBL" id="VCNI01000002">
    <property type="protein sequence ID" value="TMU54633.1"/>
    <property type="molecule type" value="Genomic_DNA"/>
</dbReference>
<dbReference type="Pfam" id="PF10162">
    <property type="entry name" value="G8"/>
    <property type="match status" value="1"/>
</dbReference>
<dbReference type="SUPFAM" id="SSF51126">
    <property type="entry name" value="Pectin lyase-like"/>
    <property type="match status" value="1"/>
</dbReference>
<keyword evidence="8" id="KW-1185">Reference proteome</keyword>
<name>A0ABY2WIU5_9FLAO</name>
<evidence type="ECO:0000313" key="7">
    <source>
        <dbReference type="EMBL" id="TMU54633.1"/>
    </source>
</evidence>
<dbReference type="NCBIfam" id="TIGR04183">
    <property type="entry name" value="Por_Secre_tail"/>
    <property type="match status" value="1"/>
</dbReference>
<dbReference type="InterPro" id="IPR055401">
    <property type="entry name" value="CEMIP_beta-hel_dom"/>
</dbReference>
<evidence type="ECO:0000313" key="8">
    <source>
        <dbReference type="Proteomes" id="UP000751614"/>
    </source>
</evidence>
<sequence length="1109" mass="121463">MINNYINLSKRVKNCKHFAAFVLCLVFAQCVGLGQSPVDVAGTPTITASQSGNWSASSTWGGNLPSDDDRVLIPNGIIVTVDGLIAQEFKSVRIAQGGKLQYATNVNTELRTEYLVSEMGGSFEIGTAANKVDTSVTAKLVFAERGGTTQTFDPQRFAPGAVLMGPVRMHGADKTNWLAFDNANQPDAGATQLVLNSAPSGWRIGDKLALAGTDINSFTSDEVVEIFEISGNVITLQSPLTLDHKAPSQAADLDVHLANLTRNIIVTSENPSVTSISGEFRKPRGHMMFMHNQDVDLRYVEANNTGRTDKSIILDDWDFEDLERGQDTGSPVPNGGRNPRGRYSFHFHRGAVDTSVYPAKAFLPDPAHVEGCVVNNDPGWGFVNHSSRVNFVRNVSYDVVGSAFCTESGNETGSFIENIAIRTYNPTEPMTAVPRPRNSYFEGGPTQALADIREGRQDFAWQGDGFWFHGTGVTVEGNVVAGSTGHAYVYWVDGLIEKGLGMARGDIDTHVPAAEFPVLNQALKDWKAHYPGFVLDIWYLQPRPFRNNTAYTLARGVHTYYVHTEFHLSREESNDPEEWMNLTPDIYRQQLNLVFDNTILWNIRRRGFGHNHTSNVTIQNSRVVGYNASTEFENYGANPLPGVVAEEPVAIGIDLDFYHNTYNWNLINNTIEGFSGNAVGLTTALNANVTIDGGTFNNSGTDIEIKNPTQQPNEDFPMVFDGGYPRVAIKESAGPINFLNAHKNIVLLPQLHNHNFDQDGFALLADAKEENWFFTPQNISFDFGPFKDSQVYYNAQDANYVAITNEARCTLENGDECIDNRYVGKTNQQLSAQNNGQSFAGAITPITAVPHPLVVGGKVLGISVEGCPLDDLGQNNFDIKVVGETCLGKNNGSIRISSAQSGVYNAKVNEVDYPFTEETQIDGLTSGNYELCISYIGAASDCQRCYEMAITAGSEISGSTYLVAKTGQDHQLSVEIVNGTAPFTVRVNKDVVGRFNSKEFKVPVEHGDKITVTSDKACEGQMGYKAELYELIELYPNPVSDYFTISVPSKRIKSIDVGIFSMGGTLIQQEDYQIEAQQARIPTDSLVPGAYVVKVGCEGKNGSYKIIKK</sequence>
<proteinExistence type="predicted"/>
<dbReference type="InterPro" id="IPR026444">
    <property type="entry name" value="Secre_tail"/>
</dbReference>
<comment type="caution">
    <text evidence="7">The sequence shown here is derived from an EMBL/GenBank/DDBJ whole genome shotgun (WGS) entry which is preliminary data.</text>
</comment>
<evidence type="ECO:0000256" key="4">
    <source>
        <dbReference type="ARBA" id="ARBA00023180"/>
    </source>
</evidence>
<evidence type="ECO:0000256" key="1">
    <source>
        <dbReference type="ARBA" id="ARBA00004236"/>
    </source>
</evidence>
<feature type="domain" description="G8" evidence="6">
    <location>
        <begin position="58"/>
        <end position="182"/>
    </location>
</feature>
<dbReference type="SMART" id="SM01225">
    <property type="entry name" value="G8"/>
    <property type="match status" value="1"/>
</dbReference>
<keyword evidence="2" id="KW-0472">Membrane</keyword>
<organism evidence="7 8">
    <name type="scientific">Flagellimonas algicola</name>
    <dbReference type="NCBI Taxonomy" id="2583815"/>
    <lineage>
        <taxon>Bacteria</taxon>
        <taxon>Pseudomonadati</taxon>
        <taxon>Bacteroidota</taxon>
        <taxon>Flavobacteriia</taxon>
        <taxon>Flavobacteriales</taxon>
        <taxon>Flavobacteriaceae</taxon>
        <taxon>Flagellimonas</taxon>
    </lineage>
</organism>
<evidence type="ECO:0000256" key="3">
    <source>
        <dbReference type="ARBA" id="ARBA00022729"/>
    </source>
</evidence>
<accession>A0ABY2WIU5</accession>
<dbReference type="InterPro" id="IPR052387">
    <property type="entry name" value="Fibrocystin"/>
</dbReference>
<keyword evidence="2" id="KW-1003">Cell membrane</keyword>
<dbReference type="Proteomes" id="UP000751614">
    <property type="component" value="Unassembled WGS sequence"/>
</dbReference>
<dbReference type="Pfam" id="PF18962">
    <property type="entry name" value="Por_Secre_tail"/>
    <property type="match status" value="1"/>
</dbReference>